<dbReference type="GeneID" id="109482198"/>
<dbReference type="OrthoDB" id="10020332at2759"/>
<dbReference type="Gene3D" id="2.120.10.30">
    <property type="entry name" value="TolB, C-terminal domain"/>
    <property type="match status" value="1"/>
</dbReference>
<keyword evidence="1" id="KW-0677">Repeat</keyword>
<dbReference type="PROSITE" id="PS51125">
    <property type="entry name" value="NHL"/>
    <property type="match status" value="2"/>
</dbReference>
<feature type="compositionally biased region" description="Basic and acidic residues" evidence="3">
    <location>
        <begin position="206"/>
        <end position="216"/>
    </location>
</feature>
<dbReference type="CDD" id="cd05819">
    <property type="entry name" value="NHL"/>
    <property type="match status" value="1"/>
</dbReference>
<dbReference type="RefSeq" id="XP_019640455.1">
    <property type="nucleotide sequence ID" value="XM_019784896.1"/>
</dbReference>
<protein>
    <submittedName>
        <fullName evidence="5">Uncharacterized protein LOC109482198</fullName>
    </submittedName>
</protein>
<dbReference type="GO" id="GO:0043161">
    <property type="term" value="P:proteasome-mediated ubiquitin-dependent protein catabolic process"/>
    <property type="evidence" value="ECO:0007669"/>
    <property type="project" value="TreeGrafter"/>
</dbReference>
<dbReference type="InterPro" id="IPR001258">
    <property type="entry name" value="NHL_repeat"/>
</dbReference>
<proteinExistence type="predicted"/>
<accession>A0A6P4ZGV1</accession>
<dbReference type="PANTHER" id="PTHR24104">
    <property type="entry name" value="E3 UBIQUITIN-PROTEIN LIGASE NHLRC1-RELATED"/>
    <property type="match status" value="1"/>
</dbReference>
<feature type="repeat" description="NHL" evidence="2">
    <location>
        <begin position="610"/>
        <end position="638"/>
    </location>
</feature>
<dbReference type="Proteomes" id="UP000515135">
    <property type="component" value="Unplaced"/>
</dbReference>
<feature type="compositionally biased region" description="Basic and acidic residues" evidence="3">
    <location>
        <begin position="1"/>
        <end position="10"/>
    </location>
</feature>
<sequence>MSYFQKEKTTLARLQTGSGEPAGANADSGGNPCTTPCAVTVTHGPEGDMSTEIGAAPRTTTDVADVDRRDSANEGNMVASTASAGETEPADSLKPVSGSSDGVPDTPTAPSKIEASTVCFVPYASNVPDIQHRPNTLYQNPIQNYSNPNTMYTQTVLSSDQNTHNDKAMPNVRIHNPHPESLGTSEPNVIIETSLVDDGDLATAARGEENLRDGATKDIAAGNEETDSRQADTEDSFRIEPYAVRYQDNDDDMTTRSNAAGRIAPDDVNIQPYAVAYIGQDDRTSSEETQARLPSHRGATALDIDNDESKMSSRCNSLRNDADASAVVAPNNLIKNPIYVPQQEDSVLGGIFFFLFFKGVPAFNSTMQETTKVPPGSIPMVTASTSPLVPTSSLETRGRVGKIVFGGHGKDPGKFDESLGVAISADEEIFVTDVFNKRIQVYNMGGIHLRLFPTVVPGENETMHPFDVAISSDEHLWVALKKDLYKRDVYVVQYRKDGHPLSKFDLQMSTTYYPSIAVDATNNKIIVAGSSQLCVFHPNGSFHQSFGAEGLLISSVTVDNEGHILVTQTAAAKYRQYSEAASSYGVHVYDHRGRWLYEFFALRGEYRRHFPRGICVDGSGHIFVADTGTGSVAMFTSLGKFVRTVVRVARPRGIALGPGGQLVVTNPQAGTVTIFPRQMVASTRSS</sequence>
<evidence type="ECO:0000256" key="1">
    <source>
        <dbReference type="ARBA" id="ARBA00022737"/>
    </source>
</evidence>
<dbReference type="InterPro" id="IPR011042">
    <property type="entry name" value="6-blade_b-propeller_TolB-like"/>
</dbReference>
<feature type="region of interest" description="Disordered" evidence="3">
    <location>
        <begin position="206"/>
        <end position="236"/>
    </location>
</feature>
<dbReference type="PANTHER" id="PTHR24104:SF50">
    <property type="entry name" value="SMP-30_GLUCONOLACTONASE_LRE-LIKE REGION DOMAIN-CONTAINING PROTEIN"/>
    <property type="match status" value="1"/>
</dbReference>
<dbReference type="SUPFAM" id="SSF101898">
    <property type="entry name" value="NHL repeat"/>
    <property type="match status" value="1"/>
</dbReference>
<evidence type="ECO:0000313" key="5">
    <source>
        <dbReference type="RefSeq" id="XP_019640455.1"/>
    </source>
</evidence>
<name>A0A6P4ZGV1_BRABE</name>
<reference evidence="5" key="1">
    <citation type="submission" date="2025-08" db="UniProtKB">
        <authorList>
            <consortium name="RefSeq"/>
        </authorList>
    </citation>
    <scope>IDENTIFICATION</scope>
    <source>
        <tissue evidence="5">Gonad</tissue>
    </source>
</reference>
<evidence type="ECO:0000256" key="2">
    <source>
        <dbReference type="PROSITE-ProRule" id="PRU00504"/>
    </source>
</evidence>
<dbReference type="AlphaFoldDB" id="A0A6P4ZGV1"/>
<evidence type="ECO:0000313" key="4">
    <source>
        <dbReference type="Proteomes" id="UP000515135"/>
    </source>
</evidence>
<gene>
    <name evidence="5" type="primary">LOC109482198</name>
</gene>
<dbReference type="GO" id="GO:0061630">
    <property type="term" value="F:ubiquitin protein ligase activity"/>
    <property type="evidence" value="ECO:0007669"/>
    <property type="project" value="TreeGrafter"/>
</dbReference>
<dbReference type="InterPro" id="IPR050952">
    <property type="entry name" value="TRIM-NHL_E3_ligases"/>
</dbReference>
<feature type="compositionally biased region" description="Basic and acidic residues" evidence="3">
    <location>
        <begin position="226"/>
        <end position="236"/>
    </location>
</feature>
<dbReference type="KEGG" id="bbel:109482198"/>
<organism evidence="4 5">
    <name type="scientific">Branchiostoma belcheri</name>
    <name type="common">Amphioxus</name>
    <dbReference type="NCBI Taxonomy" id="7741"/>
    <lineage>
        <taxon>Eukaryota</taxon>
        <taxon>Metazoa</taxon>
        <taxon>Chordata</taxon>
        <taxon>Cephalochordata</taxon>
        <taxon>Leptocardii</taxon>
        <taxon>Amphioxiformes</taxon>
        <taxon>Branchiostomatidae</taxon>
        <taxon>Branchiostoma</taxon>
    </lineage>
</organism>
<keyword evidence="4" id="KW-1185">Reference proteome</keyword>
<evidence type="ECO:0000256" key="3">
    <source>
        <dbReference type="SAM" id="MobiDB-lite"/>
    </source>
</evidence>
<dbReference type="Pfam" id="PF01436">
    <property type="entry name" value="NHL"/>
    <property type="match status" value="1"/>
</dbReference>
<feature type="repeat" description="NHL" evidence="2">
    <location>
        <begin position="402"/>
        <end position="445"/>
    </location>
</feature>
<dbReference type="GO" id="GO:0000209">
    <property type="term" value="P:protein polyubiquitination"/>
    <property type="evidence" value="ECO:0007669"/>
    <property type="project" value="TreeGrafter"/>
</dbReference>
<feature type="region of interest" description="Disordered" evidence="3">
    <location>
        <begin position="1"/>
        <end position="111"/>
    </location>
</feature>